<dbReference type="RefSeq" id="XP_018139438.1">
    <property type="nucleotide sequence ID" value="XM_018292386.1"/>
</dbReference>
<comment type="caution">
    <text evidence="1">The sequence shown here is derived from an EMBL/GenBank/DDBJ whole genome shotgun (WGS) entry which is preliminary data.</text>
</comment>
<dbReference type="EMBL" id="LSBJ02000007">
    <property type="protein sequence ID" value="OAQ61734.1"/>
    <property type="molecule type" value="Genomic_DNA"/>
</dbReference>
<evidence type="ECO:0000313" key="2">
    <source>
        <dbReference type="Proteomes" id="UP000078397"/>
    </source>
</evidence>
<protein>
    <submittedName>
        <fullName evidence="1">Uncharacterized protein</fullName>
    </submittedName>
</protein>
<keyword evidence="2" id="KW-1185">Reference proteome</keyword>
<dbReference type="KEGG" id="pchm:VFPPC_14618"/>
<gene>
    <name evidence="1" type="ORF">VFPPC_14618</name>
</gene>
<sequence length="259" mass="29718">MVENLETLLDNVKSRLEKQGIKKIDKPTLEQVRDAFRRTDERELNERWESYINLQLALCTLEMYTPPNLDIIGSADIRVYHSNRIPCNCDHDFTIERLSAPFSLTDAGNFAGYDAETHCYAFRGQRRLFREFLSLVEPLFKKKAFKSAIVRSVGVRVPMANFATGWDFDEFASHVEAMECMLFLKKPLKDPLKFKEAAAYHGLARKDAADCVALELFGEEVDSRNDATNSIVEGKTDTSNTNLEPCRYSLRRRKLSAHH</sequence>
<name>A0A179F8C3_METCM</name>
<dbReference type="Proteomes" id="UP000078397">
    <property type="component" value="Unassembled WGS sequence"/>
</dbReference>
<proteinExistence type="predicted"/>
<reference evidence="1 2" key="1">
    <citation type="journal article" date="2016" name="PLoS Pathog.">
        <title>Biosynthesis of antibiotic leucinostatins in bio-control fungus Purpureocillium lilacinum and their inhibition on phytophthora revealed by genome mining.</title>
        <authorList>
            <person name="Wang G."/>
            <person name="Liu Z."/>
            <person name="Lin R."/>
            <person name="Li E."/>
            <person name="Mao Z."/>
            <person name="Ling J."/>
            <person name="Yang Y."/>
            <person name="Yin W.B."/>
            <person name="Xie B."/>
        </authorList>
    </citation>
    <scope>NUCLEOTIDE SEQUENCE [LARGE SCALE GENOMIC DNA]</scope>
    <source>
        <strain evidence="1">170</strain>
    </source>
</reference>
<dbReference type="GeneID" id="28856380"/>
<dbReference type="AlphaFoldDB" id="A0A179F8C3"/>
<accession>A0A179F8C3</accession>
<dbReference type="OrthoDB" id="4932172at2759"/>
<evidence type="ECO:0000313" key="1">
    <source>
        <dbReference type="EMBL" id="OAQ61734.1"/>
    </source>
</evidence>
<organism evidence="1 2">
    <name type="scientific">Pochonia chlamydosporia 170</name>
    <dbReference type="NCBI Taxonomy" id="1380566"/>
    <lineage>
        <taxon>Eukaryota</taxon>
        <taxon>Fungi</taxon>
        <taxon>Dikarya</taxon>
        <taxon>Ascomycota</taxon>
        <taxon>Pezizomycotina</taxon>
        <taxon>Sordariomycetes</taxon>
        <taxon>Hypocreomycetidae</taxon>
        <taxon>Hypocreales</taxon>
        <taxon>Clavicipitaceae</taxon>
        <taxon>Pochonia</taxon>
    </lineage>
</organism>